<dbReference type="Pfam" id="PF01582">
    <property type="entry name" value="TIR"/>
    <property type="match status" value="1"/>
</dbReference>
<keyword evidence="5" id="KW-0812">Transmembrane</keyword>
<keyword evidence="5" id="KW-0472">Membrane</keyword>
<dbReference type="InterPro" id="IPR027417">
    <property type="entry name" value="P-loop_NTPase"/>
</dbReference>
<accession>A0A396I698</accession>
<dbReference type="GO" id="GO:0003677">
    <property type="term" value="F:DNA binding"/>
    <property type="evidence" value="ECO:0007669"/>
    <property type="project" value="UniProtKB-KW"/>
</dbReference>
<dbReference type="InterPro" id="IPR044974">
    <property type="entry name" value="Disease_R_plants"/>
</dbReference>
<evidence type="ECO:0000256" key="3">
    <source>
        <dbReference type="ARBA" id="ARBA00022821"/>
    </source>
</evidence>
<feature type="transmembrane region" description="Helical" evidence="5">
    <location>
        <begin position="1353"/>
        <end position="1385"/>
    </location>
</feature>
<dbReference type="InterPro" id="IPR058192">
    <property type="entry name" value="WHD_ROQ1-like"/>
</dbReference>
<keyword evidence="5" id="KW-1133">Transmembrane helix</keyword>
<gene>
    <name evidence="7" type="ORF">MtrunA17_Chr4g0010521</name>
</gene>
<dbReference type="Gene3D" id="3.80.10.10">
    <property type="entry name" value="Ribonuclease Inhibitor"/>
    <property type="match status" value="2"/>
</dbReference>
<dbReference type="GO" id="GO:0007165">
    <property type="term" value="P:signal transduction"/>
    <property type="evidence" value="ECO:0007669"/>
    <property type="project" value="InterPro"/>
</dbReference>
<evidence type="ECO:0000256" key="5">
    <source>
        <dbReference type="SAM" id="Phobius"/>
    </source>
</evidence>
<keyword evidence="3" id="KW-0611">Plant defense</keyword>
<name>A0A396I698_MEDTR</name>
<organism evidence="7 8">
    <name type="scientific">Medicago truncatula</name>
    <name type="common">Barrel medic</name>
    <name type="synonym">Medicago tribuloides</name>
    <dbReference type="NCBI Taxonomy" id="3880"/>
    <lineage>
        <taxon>Eukaryota</taxon>
        <taxon>Viridiplantae</taxon>
        <taxon>Streptophyta</taxon>
        <taxon>Embryophyta</taxon>
        <taxon>Tracheophyta</taxon>
        <taxon>Spermatophyta</taxon>
        <taxon>Magnoliopsida</taxon>
        <taxon>eudicotyledons</taxon>
        <taxon>Gunneridae</taxon>
        <taxon>Pentapetalae</taxon>
        <taxon>rosids</taxon>
        <taxon>fabids</taxon>
        <taxon>Fabales</taxon>
        <taxon>Fabaceae</taxon>
        <taxon>Papilionoideae</taxon>
        <taxon>50 kb inversion clade</taxon>
        <taxon>NPAAA clade</taxon>
        <taxon>Hologalegina</taxon>
        <taxon>IRL clade</taxon>
        <taxon>Trifolieae</taxon>
        <taxon>Medicago</taxon>
    </lineage>
</organism>
<dbReference type="SUPFAM" id="SSF52058">
    <property type="entry name" value="L domain-like"/>
    <property type="match status" value="1"/>
</dbReference>
<dbReference type="InterPro" id="IPR002182">
    <property type="entry name" value="NB-ARC"/>
</dbReference>
<dbReference type="Pfam" id="PF00931">
    <property type="entry name" value="NB-ARC"/>
    <property type="match status" value="1"/>
</dbReference>
<dbReference type="EMBL" id="PSQE01000004">
    <property type="protein sequence ID" value="RHN59185.1"/>
    <property type="molecule type" value="Genomic_DNA"/>
</dbReference>
<reference evidence="8" key="1">
    <citation type="journal article" date="2018" name="Nat. Plants">
        <title>Whole-genome landscape of Medicago truncatula symbiotic genes.</title>
        <authorList>
            <person name="Pecrix Y."/>
            <person name="Staton S.E."/>
            <person name="Sallet E."/>
            <person name="Lelandais-Briere C."/>
            <person name="Moreau S."/>
            <person name="Carrere S."/>
            <person name="Blein T."/>
            <person name="Jardinaud M.F."/>
            <person name="Latrasse D."/>
            <person name="Zouine M."/>
            <person name="Zahm M."/>
            <person name="Kreplak J."/>
            <person name="Mayjonade B."/>
            <person name="Satge C."/>
            <person name="Perez M."/>
            <person name="Cauet S."/>
            <person name="Marande W."/>
            <person name="Chantry-Darmon C."/>
            <person name="Lopez-Roques C."/>
            <person name="Bouchez O."/>
            <person name="Berard A."/>
            <person name="Debelle F."/>
            <person name="Munos S."/>
            <person name="Bendahmane A."/>
            <person name="Berges H."/>
            <person name="Niebel A."/>
            <person name="Buitink J."/>
            <person name="Frugier F."/>
            <person name="Benhamed M."/>
            <person name="Crespi M."/>
            <person name="Gouzy J."/>
            <person name="Gamas P."/>
        </authorList>
    </citation>
    <scope>NUCLEOTIDE SEQUENCE [LARGE SCALE GENOMIC DNA]</scope>
    <source>
        <strain evidence="8">cv. Jemalong A17</strain>
    </source>
</reference>
<dbReference type="Gene3D" id="3.40.50.300">
    <property type="entry name" value="P-loop containing nucleotide triphosphate hydrolases"/>
    <property type="match status" value="1"/>
</dbReference>
<keyword evidence="2" id="KW-0677">Repeat</keyword>
<evidence type="ECO:0000313" key="7">
    <source>
        <dbReference type="EMBL" id="RHN59185.1"/>
    </source>
</evidence>
<dbReference type="InterPro" id="IPR036390">
    <property type="entry name" value="WH_DNA-bd_sf"/>
</dbReference>
<dbReference type="Proteomes" id="UP000265566">
    <property type="component" value="Chromosome 4"/>
</dbReference>
<dbReference type="Pfam" id="PF23286">
    <property type="entry name" value="LRR_13"/>
    <property type="match status" value="1"/>
</dbReference>
<keyword evidence="1" id="KW-0433">Leucine-rich repeat</keyword>
<proteinExistence type="predicted"/>
<dbReference type="Pfam" id="PF23282">
    <property type="entry name" value="WHD_ROQ1"/>
    <property type="match status" value="1"/>
</dbReference>
<dbReference type="SUPFAM" id="SSF52200">
    <property type="entry name" value="Toll/Interleukin receptor TIR domain"/>
    <property type="match status" value="1"/>
</dbReference>
<dbReference type="PANTHER" id="PTHR11017">
    <property type="entry name" value="LEUCINE-RICH REPEAT-CONTAINING PROTEIN"/>
    <property type="match status" value="1"/>
</dbReference>
<dbReference type="Gene3D" id="3.40.50.10140">
    <property type="entry name" value="Toll/interleukin-1 receptor homology (TIR) domain"/>
    <property type="match status" value="1"/>
</dbReference>
<dbReference type="SMART" id="SM00255">
    <property type="entry name" value="TIR"/>
    <property type="match status" value="1"/>
</dbReference>
<dbReference type="Gramene" id="rna21180">
    <property type="protein sequence ID" value="RHN59185.1"/>
    <property type="gene ID" value="gene21180"/>
</dbReference>
<dbReference type="OrthoDB" id="1357022at2759"/>
<dbReference type="Gene3D" id="1.10.8.430">
    <property type="entry name" value="Helical domain of apoptotic protease-activating factors"/>
    <property type="match status" value="1"/>
</dbReference>
<dbReference type="InterPro" id="IPR032675">
    <property type="entry name" value="LRR_dom_sf"/>
</dbReference>
<dbReference type="SUPFAM" id="SSF46785">
    <property type="entry name" value="Winged helix' DNA-binding domain"/>
    <property type="match status" value="1"/>
</dbReference>
<dbReference type="InterPro" id="IPR042197">
    <property type="entry name" value="Apaf_helical"/>
</dbReference>
<evidence type="ECO:0000259" key="6">
    <source>
        <dbReference type="PROSITE" id="PS50104"/>
    </source>
</evidence>
<sequence length="1428" mass="163968">MANHYEDFTHDVFLSFRGGTRYSFTDHLYRSLLRQGINVFRDDQNLKIGHEIGPSLLQAIEASRISIVVLCKEYASSTWCLDELVKIVDCYENNGKSVFVIFYKMEPSDVRYQKNSYEDAIRKHEKRFGRESEKVKAWKLALNRVCALSGLHCKDDVYESEFIEKIVRDISTKLPTVPLQIKHLVGLNTRFKQVKSIIDINSSERICMLGIYGAGGIGKTQFALHIYNKIRHQFEAASFLANVREKSNESIGGLENLQRTLLNEIGEATQVFGSSFRGSSEIKHRLSHKRVLLILDDVDSVKQLESLAGGHDWFNSGSIIIITTRDIDILHKHDVKIKPYKLEELNHHESTELFCWYAFNMSRPVENFEKISSHAISYAKGIPLALRVIGSNLKGKSIEEWDIELQKYRKVPDAEIQGVMEISYKGLSDLDQKIFLDIACFFKGERWDYAKRILDACDFYPVIRAFNSKCLITVDENGLLQMHDLIQDMGREIVRKESTSNPGERSRLWSHKDVLDVLKGNLGSTKVEGMMLHPPKQEKVDYWAYSAFKKMKNLRILIVRNTLFSSGPSYLPNNLRLLDWKCYPSKDFPLNFYPYRIVDFKLPHSSMILKKPFQIFEDLTLINLSHSQSITQVPDLSGAKNLRVFTLDKCHKLVRFDISIGFMPNMVYLSASECTELKSFVPKIYLPSLQVLSFNYCKKFEYFPQVMQKMDKPLKIHMISTAIKEFPKSILNLTGLEYIDMSICKGLKDLSSSFLLLPRLVTLKIDGCSQLGQSFQRFNERHSVANKYSNLEALHFSEANLSDEDVNAIIENFPKLAYLKVSHNGFVSLPNCIRGSMHLKSLDVSFCRNLTEVSELPLSIQKIDARHCKSLTLDASSVLWSKVSQEIQRIQVVMPMPKRDIPEWFDCVSSQEIPLLWARHKFPIVAIALVFQAVKKTDDVSKFFDDINLLIGVKGWHTVGLHLFIDGQEFCGMGCQYFIVGEDHVLLCDLRVLFSDEEWQDLDANLGDDWKAIQVQYDSDLVLINWGVYVYKQETSMDDIQFIPPNHNSFSYMASSCLVPKGSPGKQMKRVLESFNPRDMFHEHLPVFESEAGPVGSLKLLLRSLRNAKAEVVEETSSSSYGVSLKQDHEDSVEDVIQVLEMFKENISEYFADSSPEDLQIATGFLERILRARVELMKENGLDIGMPIILGYTDASGATHRRFWGIMEIKLRDPFYKPVLKRQNQLAWGLGTSELSVIIVELKCQPVGTEEASSSSLEESLEEGNYNPDLEELMRRIEQDAMSLNKSYGKMKASIVQTDESISEKYLLETLIFRRLMILGKLTMFGSVTKFKITPYGKIRAEDDPFRILRISFWVSTLVIQALIIWSFYFFVLVCLFFVLVCLYLHRIPIIRKILGWGWLLVKHIFFACKNLCRGTGEIIRRIKEKEL</sequence>
<dbReference type="SUPFAM" id="SSF52540">
    <property type="entry name" value="P-loop containing nucleoside triphosphate hydrolases"/>
    <property type="match status" value="1"/>
</dbReference>
<dbReference type="PRINTS" id="PR00364">
    <property type="entry name" value="DISEASERSIST"/>
</dbReference>
<dbReference type="FunFam" id="3.40.50.10140:FF:000007">
    <property type="entry name" value="Disease resistance protein (TIR-NBS-LRR class)"/>
    <property type="match status" value="1"/>
</dbReference>
<keyword evidence="4" id="KW-0520">NAD</keyword>
<comment type="caution">
    <text evidence="7">The sequence shown here is derived from an EMBL/GenBank/DDBJ whole genome shotgun (WGS) entry which is preliminary data.</text>
</comment>
<dbReference type="GO" id="GO:0043531">
    <property type="term" value="F:ADP binding"/>
    <property type="evidence" value="ECO:0007669"/>
    <property type="project" value="InterPro"/>
</dbReference>
<dbReference type="InterPro" id="IPR035897">
    <property type="entry name" value="Toll_tir_struct_dom_sf"/>
</dbReference>
<dbReference type="InterPro" id="IPR058546">
    <property type="entry name" value="RPS4B/Roq1-like_LRR"/>
</dbReference>
<keyword evidence="7" id="KW-0238">DNA-binding</keyword>
<dbReference type="PROSITE" id="PS50104">
    <property type="entry name" value="TIR"/>
    <property type="match status" value="1"/>
</dbReference>
<evidence type="ECO:0000313" key="8">
    <source>
        <dbReference type="Proteomes" id="UP000265566"/>
    </source>
</evidence>
<feature type="domain" description="TIR" evidence="6">
    <location>
        <begin position="8"/>
        <end position="174"/>
    </location>
</feature>
<dbReference type="InterPro" id="IPR000157">
    <property type="entry name" value="TIR_dom"/>
</dbReference>
<evidence type="ECO:0000256" key="4">
    <source>
        <dbReference type="ARBA" id="ARBA00023027"/>
    </source>
</evidence>
<evidence type="ECO:0000256" key="2">
    <source>
        <dbReference type="ARBA" id="ARBA00022737"/>
    </source>
</evidence>
<evidence type="ECO:0000256" key="1">
    <source>
        <dbReference type="ARBA" id="ARBA00022614"/>
    </source>
</evidence>
<protein>
    <submittedName>
        <fullName evidence="7">Putative TIR domain, winged helix-turn-helix DNA-binding domain-containing protein</fullName>
    </submittedName>
</protein>
<dbReference type="PANTHER" id="PTHR11017:SF252">
    <property type="entry name" value="RESISTANCE PROTEIN (TIR-NBS-LRR CLASS), PUTATIVE-RELATED"/>
    <property type="match status" value="1"/>
</dbReference>
<dbReference type="GO" id="GO:0006952">
    <property type="term" value="P:defense response"/>
    <property type="evidence" value="ECO:0007669"/>
    <property type="project" value="UniProtKB-KW"/>
</dbReference>